<dbReference type="Gene3D" id="3.30.1380.20">
    <property type="entry name" value="Trafficking protein particle complex subunit 3"/>
    <property type="match status" value="1"/>
</dbReference>
<dbReference type="EMBL" id="PCRP01000059">
    <property type="protein sequence ID" value="PIP23377.1"/>
    <property type="molecule type" value="Genomic_DNA"/>
</dbReference>
<comment type="caution">
    <text evidence="1">The sequence shown here is derived from an EMBL/GenBank/DDBJ whole genome shotgun (WGS) entry which is preliminary data.</text>
</comment>
<name>A0A2G9YVY1_9BACT</name>
<dbReference type="AlphaFoldDB" id="A0A2G9YVY1"/>
<sequence length="259" mass="30304">MPAVLRKINSPLLKTSRKSVNNDRKSYKIENKTRIFKMNENLKIEQDIEKIKKFEGNAQGREEKITKELAQKLMEIKGECRGENIKIDWDYVIHNKGKEGLFLLEEKMAELGYPLKYKDIKPMDFYPIGLDALSMLSIRDILKLDEIGMGEMGASAVKFSLLAKVFFKYFVSLKMIAGELPRMWPRHYTVGTLELPEYSDEKKWAIIRLKDFNIHPELCAVFKGYFRKSTEMLVNSKVIIEETKCVFRGDGYHEFLLKW</sequence>
<protein>
    <submittedName>
        <fullName evidence="1">Uncharacterized protein</fullName>
    </submittedName>
</protein>
<gene>
    <name evidence="1" type="ORF">COX36_03710</name>
</gene>
<organism evidence="1 2">
    <name type="scientific">Candidatus Nealsonbacteria bacterium CG23_combo_of_CG06-09_8_20_14_all_38_19</name>
    <dbReference type="NCBI Taxonomy" id="1974721"/>
    <lineage>
        <taxon>Bacteria</taxon>
        <taxon>Candidatus Nealsoniibacteriota</taxon>
    </lineage>
</organism>
<evidence type="ECO:0000313" key="1">
    <source>
        <dbReference type="EMBL" id="PIP23377.1"/>
    </source>
</evidence>
<reference evidence="1 2" key="1">
    <citation type="submission" date="2017-09" db="EMBL/GenBank/DDBJ databases">
        <title>Depth-based differentiation of microbial function through sediment-hosted aquifers and enrichment of novel symbionts in the deep terrestrial subsurface.</title>
        <authorList>
            <person name="Probst A.J."/>
            <person name="Ladd B."/>
            <person name="Jarett J.K."/>
            <person name="Geller-Mcgrath D.E."/>
            <person name="Sieber C.M."/>
            <person name="Emerson J.B."/>
            <person name="Anantharaman K."/>
            <person name="Thomas B.C."/>
            <person name="Malmstrom R."/>
            <person name="Stieglmeier M."/>
            <person name="Klingl A."/>
            <person name="Woyke T."/>
            <person name="Ryan C.M."/>
            <person name="Banfield J.F."/>
        </authorList>
    </citation>
    <scope>NUCLEOTIDE SEQUENCE [LARGE SCALE GENOMIC DNA]</scope>
    <source>
        <strain evidence="1">CG23_combo_of_CG06-09_8_20_14_all_38_19</strain>
    </source>
</reference>
<dbReference type="Proteomes" id="UP000230273">
    <property type="component" value="Unassembled WGS sequence"/>
</dbReference>
<accession>A0A2G9YVY1</accession>
<proteinExistence type="predicted"/>
<evidence type="ECO:0000313" key="2">
    <source>
        <dbReference type="Proteomes" id="UP000230273"/>
    </source>
</evidence>
<dbReference type="InterPro" id="IPR024096">
    <property type="entry name" value="NO_sig/Golgi_transp_ligand-bd"/>
</dbReference>
<dbReference type="SUPFAM" id="SSF111126">
    <property type="entry name" value="Ligand-binding domain in the NO signalling and Golgi transport"/>
    <property type="match status" value="1"/>
</dbReference>